<keyword evidence="6 7" id="KW-0949">S-adenosyl-L-methionine</keyword>
<keyword evidence="5 7" id="KW-0808">Transferase</keyword>
<evidence type="ECO:0000256" key="7">
    <source>
        <dbReference type="HAMAP-Rule" id="MF_01007"/>
    </source>
</evidence>
<gene>
    <name evidence="7 8" type="primary">rsmH</name>
    <name evidence="8" type="ORF">JG29_10360</name>
</gene>
<dbReference type="RefSeq" id="WP_045922896.1">
    <property type="nucleotide sequence ID" value="NZ_JBHTHW010000008.1"/>
</dbReference>
<evidence type="ECO:0000256" key="6">
    <source>
        <dbReference type="ARBA" id="ARBA00022691"/>
    </source>
</evidence>
<comment type="caution">
    <text evidence="8">The sequence shown here is derived from an EMBL/GenBank/DDBJ whole genome shotgun (WGS) entry which is preliminary data.</text>
</comment>
<name>A0A0F4KRF9_9LACO</name>
<dbReference type="Proteomes" id="UP000033695">
    <property type="component" value="Unassembled WGS sequence"/>
</dbReference>
<accession>A0A0F4KRF9</accession>
<dbReference type="GO" id="GO:0071424">
    <property type="term" value="F:rRNA (cytosine-N4-)-methyltransferase activity"/>
    <property type="evidence" value="ECO:0007669"/>
    <property type="project" value="UniProtKB-UniRule"/>
</dbReference>
<dbReference type="InterPro" id="IPR029063">
    <property type="entry name" value="SAM-dependent_MTases_sf"/>
</dbReference>
<dbReference type="PANTHER" id="PTHR11265:SF0">
    <property type="entry name" value="12S RRNA N4-METHYLCYTIDINE METHYLTRANSFERASE"/>
    <property type="match status" value="1"/>
</dbReference>
<dbReference type="PATRIC" id="fig|1218508.4.peg.1021"/>
<dbReference type="InterPro" id="IPR002903">
    <property type="entry name" value="RsmH"/>
</dbReference>
<dbReference type="PIRSF" id="PIRSF004486">
    <property type="entry name" value="MraW"/>
    <property type="match status" value="1"/>
</dbReference>
<evidence type="ECO:0000256" key="4">
    <source>
        <dbReference type="ARBA" id="ARBA00022603"/>
    </source>
</evidence>
<evidence type="ECO:0000256" key="1">
    <source>
        <dbReference type="ARBA" id="ARBA00010396"/>
    </source>
</evidence>
<comment type="catalytic activity">
    <reaction evidence="7">
        <text>cytidine(1402) in 16S rRNA + S-adenosyl-L-methionine = N(4)-methylcytidine(1402) in 16S rRNA + S-adenosyl-L-homocysteine + H(+)</text>
        <dbReference type="Rhea" id="RHEA:42928"/>
        <dbReference type="Rhea" id="RHEA-COMP:10286"/>
        <dbReference type="Rhea" id="RHEA-COMP:10287"/>
        <dbReference type="ChEBI" id="CHEBI:15378"/>
        <dbReference type="ChEBI" id="CHEBI:57856"/>
        <dbReference type="ChEBI" id="CHEBI:59789"/>
        <dbReference type="ChEBI" id="CHEBI:74506"/>
        <dbReference type="ChEBI" id="CHEBI:82748"/>
        <dbReference type="EC" id="2.1.1.199"/>
    </reaction>
</comment>
<feature type="binding site" evidence="7">
    <location>
        <position position="110"/>
    </location>
    <ligand>
        <name>S-adenosyl-L-methionine</name>
        <dbReference type="ChEBI" id="CHEBI:59789"/>
    </ligand>
</feature>
<dbReference type="PANTHER" id="PTHR11265">
    <property type="entry name" value="S-ADENOSYL-METHYLTRANSFERASE MRAW"/>
    <property type="match status" value="1"/>
</dbReference>
<dbReference type="AlphaFoldDB" id="A0A0F4KRF9"/>
<sequence>MLQHQTVLLAPAVAALQVHDGGIYVDATFGRGGHTQYLLNCGQNLSVIALDRDQQAITAGQKLVQETNSQTNNHLKLVKANFADLKEVLAQLQIKQIDGIIYDLGVSSPQFDDPQRGFSYRYNSRLDMRMDQNQQLDAEYIVNQWQYDQLVKIFYRYGDEKFAKRIAKLIIKKRQKTPIKSTGQLVEIIKEAIPAAARRHGGHPAKKVFQALRITVNDELGALEQSLEAAIELLLPQGIMSVITFQSLEDRIVKQIFRENSQTKVPADMPVVPKELQPKLKVITKKPILPTEEEIAANHRAHSAHLRVAQKLK</sequence>
<dbReference type="GO" id="GO:0070475">
    <property type="term" value="P:rRNA base methylation"/>
    <property type="evidence" value="ECO:0007669"/>
    <property type="project" value="UniProtKB-UniRule"/>
</dbReference>
<comment type="function">
    <text evidence="7">Specifically methylates the N4 position of cytidine in position 1402 (C1402) of 16S rRNA.</text>
</comment>
<feature type="binding site" evidence="7">
    <location>
        <position position="82"/>
    </location>
    <ligand>
        <name>S-adenosyl-L-methionine</name>
        <dbReference type="ChEBI" id="CHEBI:59789"/>
    </ligand>
</feature>
<dbReference type="Gene3D" id="3.40.50.150">
    <property type="entry name" value="Vaccinia Virus protein VP39"/>
    <property type="match status" value="1"/>
</dbReference>
<dbReference type="EC" id="2.1.1.199" evidence="7"/>
<feature type="binding site" evidence="7">
    <location>
        <position position="103"/>
    </location>
    <ligand>
        <name>S-adenosyl-L-methionine</name>
        <dbReference type="ChEBI" id="CHEBI:59789"/>
    </ligand>
</feature>
<evidence type="ECO:0000256" key="5">
    <source>
        <dbReference type="ARBA" id="ARBA00022679"/>
    </source>
</evidence>
<feature type="binding site" evidence="7">
    <location>
        <position position="51"/>
    </location>
    <ligand>
        <name>S-adenosyl-L-methionine</name>
        <dbReference type="ChEBI" id="CHEBI:59789"/>
    </ligand>
</feature>
<dbReference type="HAMAP" id="MF_01007">
    <property type="entry name" value="16SrRNA_methyltr_H"/>
    <property type="match status" value="1"/>
</dbReference>
<keyword evidence="9" id="KW-1185">Reference proteome</keyword>
<keyword evidence="2 7" id="KW-0963">Cytoplasm</keyword>
<evidence type="ECO:0000256" key="3">
    <source>
        <dbReference type="ARBA" id="ARBA00022552"/>
    </source>
</evidence>
<dbReference type="GO" id="GO:0005737">
    <property type="term" value="C:cytoplasm"/>
    <property type="evidence" value="ECO:0007669"/>
    <property type="project" value="UniProtKB-SubCell"/>
</dbReference>
<proteinExistence type="inferred from homology"/>
<evidence type="ECO:0000313" key="8">
    <source>
        <dbReference type="EMBL" id="KJY48633.1"/>
    </source>
</evidence>
<dbReference type="EMBL" id="JXBZ01000008">
    <property type="protein sequence ID" value="KJY48633.1"/>
    <property type="molecule type" value="Genomic_DNA"/>
</dbReference>
<comment type="subcellular location">
    <subcellularLocation>
        <location evidence="7">Cytoplasm</location>
    </subcellularLocation>
</comment>
<dbReference type="InterPro" id="IPR023397">
    <property type="entry name" value="SAM-dep_MeTrfase_MraW_recog"/>
</dbReference>
<dbReference type="NCBIfam" id="TIGR00006">
    <property type="entry name" value="16S rRNA (cytosine(1402)-N(4))-methyltransferase RsmH"/>
    <property type="match status" value="1"/>
</dbReference>
<dbReference type="STRING" id="1218508.JG29_10360"/>
<keyword evidence="4 7" id="KW-0489">Methyltransferase</keyword>
<feature type="binding site" evidence="7">
    <location>
        <begin position="32"/>
        <end position="34"/>
    </location>
    <ligand>
        <name>S-adenosyl-L-methionine</name>
        <dbReference type="ChEBI" id="CHEBI:59789"/>
    </ligand>
</feature>
<keyword evidence="3 7" id="KW-0698">rRNA processing</keyword>
<evidence type="ECO:0000256" key="2">
    <source>
        <dbReference type="ARBA" id="ARBA00022490"/>
    </source>
</evidence>
<dbReference type="HOGENOM" id="CLU_038422_2_0_9"/>
<evidence type="ECO:0000313" key="9">
    <source>
        <dbReference type="Proteomes" id="UP000033695"/>
    </source>
</evidence>
<dbReference type="FunFam" id="1.10.150.170:FF:000001">
    <property type="entry name" value="Ribosomal RNA small subunit methyltransferase H"/>
    <property type="match status" value="1"/>
</dbReference>
<protein>
    <recommendedName>
        <fullName evidence="7">Ribosomal RNA small subunit methyltransferase H</fullName>
        <ecNumber evidence="7">2.1.1.199</ecNumber>
    </recommendedName>
    <alternativeName>
        <fullName evidence="7">16S rRNA m(4)C1402 methyltransferase</fullName>
    </alternativeName>
    <alternativeName>
        <fullName evidence="7">rRNA (cytosine-N(4)-)-methyltransferase RsmH</fullName>
    </alternativeName>
</protein>
<dbReference type="Gene3D" id="1.10.150.170">
    <property type="entry name" value="Putative methyltransferase TM0872, insert domain"/>
    <property type="match status" value="1"/>
</dbReference>
<dbReference type="Pfam" id="PF01795">
    <property type="entry name" value="Methyltransf_5"/>
    <property type="match status" value="1"/>
</dbReference>
<organism evidence="8 9">
    <name type="scientific">Bombilactobacillus mellis</name>
    <dbReference type="NCBI Taxonomy" id="1218508"/>
    <lineage>
        <taxon>Bacteria</taxon>
        <taxon>Bacillati</taxon>
        <taxon>Bacillota</taxon>
        <taxon>Bacilli</taxon>
        <taxon>Lactobacillales</taxon>
        <taxon>Lactobacillaceae</taxon>
        <taxon>Bombilactobacillus</taxon>
    </lineage>
</organism>
<dbReference type="SUPFAM" id="SSF81799">
    <property type="entry name" value="Putative methyltransferase TM0872, insert domain"/>
    <property type="match status" value="1"/>
</dbReference>
<reference evidence="8 9" key="1">
    <citation type="submission" date="2014-12" db="EMBL/GenBank/DDBJ databases">
        <title>Comparative genomics of the lactic acid bacteria isolated from the honey bee gut.</title>
        <authorList>
            <person name="Ellegaard K.M."/>
            <person name="Tamarit D."/>
            <person name="Javelind E."/>
            <person name="Olofsson T."/>
            <person name="Andersson S.G."/>
            <person name="Vasquez A."/>
        </authorList>
    </citation>
    <scope>NUCLEOTIDE SEQUENCE [LARGE SCALE GENOMIC DNA]</scope>
    <source>
        <strain evidence="8 9">Hon2</strain>
    </source>
</reference>
<comment type="similarity">
    <text evidence="1 7">Belongs to the methyltransferase superfamily. RsmH family.</text>
</comment>
<dbReference type="SUPFAM" id="SSF53335">
    <property type="entry name" value="S-adenosyl-L-methionine-dependent methyltransferases"/>
    <property type="match status" value="1"/>
</dbReference>